<accession>A0A1E4T816</accession>
<proteinExistence type="inferred from homology"/>
<feature type="region of interest" description="Disordered" evidence="6">
    <location>
        <begin position="981"/>
        <end position="1010"/>
    </location>
</feature>
<evidence type="ECO:0000256" key="3">
    <source>
        <dbReference type="ARBA" id="ARBA00012759"/>
    </source>
</evidence>
<feature type="compositionally biased region" description="Low complexity" evidence="6">
    <location>
        <begin position="157"/>
        <end position="174"/>
    </location>
</feature>
<feature type="transmembrane region" description="Helical" evidence="7">
    <location>
        <begin position="864"/>
        <end position="884"/>
    </location>
</feature>
<dbReference type="InterPro" id="IPR028889">
    <property type="entry name" value="USP"/>
</dbReference>
<feature type="transmembrane region" description="Helical" evidence="7">
    <location>
        <begin position="896"/>
        <end position="913"/>
    </location>
</feature>
<keyword evidence="7" id="KW-1133">Transmembrane helix</keyword>
<feature type="transmembrane region" description="Helical" evidence="7">
    <location>
        <begin position="661"/>
        <end position="681"/>
    </location>
</feature>
<dbReference type="InterPro" id="IPR038765">
    <property type="entry name" value="Papain-like_cys_pep_sf"/>
</dbReference>
<feature type="region of interest" description="Disordered" evidence="6">
    <location>
        <begin position="584"/>
        <end position="610"/>
    </location>
</feature>
<comment type="similarity">
    <text evidence="2">Belongs to the peptidase C19 family.</text>
</comment>
<reference evidence="10" key="1">
    <citation type="submission" date="2016-04" db="EMBL/GenBank/DDBJ databases">
        <title>Comparative genomics of biotechnologically important yeasts.</title>
        <authorList>
            <consortium name="DOE Joint Genome Institute"/>
            <person name="Riley R."/>
            <person name="Haridas S."/>
            <person name="Wolfe K.H."/>
            <person name="Lopes M.R."/>
            <person name="Hittinger C.T."/>
            <person name="Goker M."/>
            <person name="Salamov A."/>
            <person name="Wisecaver J."/>
            <person name="Long T.M."/>
            <person name="Aerts A.L."/>
            <person name="Barry K."/>
            <person name="Choi C."/>
            <person name="Clum A."/>
            <person name="Coughlan A.Y."/>
            <person name="Deshpande S."/>
            <person name="Douglass A.P."/>
            <person name="Hanson S.J."/>
            <person name="Klenk H.-P."/>
            <person name="Labutti K."/>
            <person name="Lapidus A."/>
            <person name="Lindquist E."/>
            <person name="Lipzen A."/>
            <person name="Meier-Kolthoff J.P."/>
            <person name="Ohm R.A."/>
            <person name="Otillar R.P."/>
            <person name="Pangilinan J."/>
            <person name="Peng Y."/>
            <person name="Rokas A."/>
            <person name="Rosa C.A."/>
            <person name="Scheuner C."/>
            <person name="Sibirny A.A."/>
            <person name="Slot J.C."/>
            <person name="Stielow J.B."/>
            <person name="Sun H."/>
            <person name="Kurtzman C.P."/>
            <person name="Blackwell M."/>
            <person name="Grigoriev I.V."/>
            <person name="Jeffries T.W."/>
        </authorList>
    </citation>
    <scope>NUCLEOTIDE SEQUENCE [LARGE SCALE GENOMIC DNA]</scope>
    <source>
        <strain evidence="10">NRRL YB-2248</strain>
    </source>
</reference>
<evidence type="ECO:0000256" key="6">
    <source>
        <dbReference type="SAM" id="MobiDB-lite"/>
    </source>
</evidence>
<feature type="compositionally biased region" description="Acidic residues" evidence="6">
    <location>
        <begin position="992"/>
        <end position="1001"/>
    </location>
</feature>
<dbReference type="FunFam" id="3.90.70.10:FF:000131">
    <property type="entry name" value="Ubiquitin carboxyl-terminal hydrolase"/>
    <property type="match status" value="1"/>
</dbReference>
<keyword evidence="5" id="KW-0378">Hydrolase</keyword>
<evidence type="ECO:0000256" key="1">
    <source>
        <dbReference type="ARBA" id="ARBA00000707"/>
    </source>
</evidence>
<feature type="transmembrane region" description="Helical" evidence="7">
    <location>
        <begin position="834"/>
        <end position="852"/>
    </location>
</feature>
<evidence type="ECO:0000259" key="8">
    <source>
        <dbReference type="PROSITE" id="PS50235"/>
    </source>
</evidence>
<dbReference type="EMBL" id="KV453847">
    <property type="protein sequence ID" value="ODV87871.1"/>
    <property type="molecule type" value="Genomic_DNA"/>
</dbReference>
<feature type="compositionally biased region" description="Polar residues" evidence="6">
    <location>
        <begin position="586"/>
        <end position="599"/>
    </location>
</feature>
<dbReference type="InterPro" id="IPR001394">
    <property type="entry name" value="Peptidase_C19_UCH"/>
</dbReference>
<evidence type="ECO:0000313" key="9">
    <source>
        <dbReference type="EMBL" id="ODV87871.1"/>
    </source>
</evidence>
<feature type="domain" description="USP" evidence="8">
    <location>
        <begin position="96"/>
        <end position="554"/>
    </location>
</feature>
<evidence type="ECO:0000256" key="2">
    <source>
        <dbReference type="ARBA" id="ARBA00009085"/>
    </source>
</evidence>
<keyword evidence="4" id="KW-0645">Protease</keyword>
<dbReference type="Pfam" id="PF10355">
    <property type="entry name" value="Ytp1"/>
    <property type="match status" value="1"/>
</dbReference>
<dbReference type="EC" id="3.4.19.12" evidence="3"/>
<dbReference type="InterPro" id="IPR018827">
    <property type="entry name" value="YTP1_C"/>
</dbReference>
<dbReference type="STRING" id="983967.A0A1E4T816"/>
<gene>
    <name evidence="9" type="ORF">CANARDRAFT_193377</name>
</gene>
<dbReference type="PROSITE" id="PS50235">
    <property type="entry name" value="USP_3"/>
    <property type="match status" value="1"/>
</dbReference>
<feature type="compositionally biased region" description="Low complexity" evidence="6">
    <location>
        <begin position="35"/>
        <end position="49"/>
    </location>
</feature>
<keyword evidence="7" id="KW-0812">Transmembrane</keyword>
<feature type="transmembrane region" description="Helical" evidence="7">
    <location>
        <begin position="933"/>
        <end position="956"/>
    </location>
</feature>
<dbReference type="Gene3D" id="3.90.70.10">
    <property type="entry name" value="Cysteine proteinases"/>
    <property type="match status" value="2"/>
</dbReference>
<name>A0A1E4T816_9ASCO</name>
<dbReference type="CDD" id="cd02663">
    <property type="entry name" value="Peptidase_C19G"/>
    <property type="match status" value="1"/>
</dbReference>
<keyword evidence="10" id="KW-1185">Reference proteome</keyword>
<organism evidence="9 10">
    <name type="scientific">[Candida] arabinofermentans NRRL YB-2248</name>
    <dbReference type="NCBI Taxonomy" id="983967"/>
    <lineage>
        <taxon>Eukaryota</taxon>
        <taxon>Fungi</taxon>
        <taxon>Dikarya</taxon>
        <taxon>Ascomycota</taxon>
        <taxon>Saccharomycotina</taxon>
        <taxon>Pichiomycetes</taxon>
        <taxon>Pichiales</taxon>
        <taxon>Pichiaceae</taxon>
        <taxon>Ogataea</taxon>
        <taxon>Ogataea/Candida clade</taxon>
    </lineage>
</organism>
<feature type="transmembrane region" description="Helical" evidence="7">
    <location>
        <begin position="635"/>
        <end position="654"/>
    </location>
</feature>
<evidence type="ECO:0000256" key="4">
    <source>
        <dbReference type="ARBA" id="ARBA00022670"/>
    </source>
</evidence>
<feature type="transmembrane region" description="Helical" evidence="7">
    <location>
        <begin position="808"/>
        <end position="827"/>
    </location>
</feature>
<dbReference type="PANTHER" id="PTHR31685:SF2">
    <property type="entry name" value="PROTEIN YTP1"/>
    <property type="match status" value="1"/>
</dbReference>
<dbReference type="PROSITE" id="PS00973">
    <property type="entry name" value="USP_2"/>
    <property type="match status" value="1"/>
</dbReference>
<sequence length="1010" mass="113779">MFKKWKSDKSSTKNGTSSTTVQAKSSSGLLKSHGNSLPPASSSTSSNIDSNKVETAHIESANHILEEEPYDPELDYKVINPINKAMPYGDGSNKVYGMENFGYTCYIASILQALYYTEPFRNGVLTFPQRDDQKPRKRKVRVAGVKTHAFTASAQQLLQQNQTQQQQQPNGQNGKMRNLFGGKHNDSNGNTNGTTVNTSHAHAYYGLGSAQLNNPDLEKLVVSKYPSFKDIKLNYSLNHQMNITIVGVTNDLNANSEQRKRQALISGPIINLDHGYNELYGMEANLYTSLKDTFESMAENISPVGIVSAQNLVEVVKKENEMFRSSMHQDAHEFLNFLINSVLELVDQYCTSHSDQQSSLHDIFEGLLVSETKCLSCENVSTRDELFLDLSIDLQQNTSITNCLKMFSQSEMLTESNKFFCENCHSLQEAAKTIKLKKLPKILALHLKRFKYAEDLGRNVKLFYRVEYPKTLRIFNTTDDTETPDKLYELYAVVVHIGGGPYHGHYVSLVKTPKFGWLLFDDETVESIDENYVYRFFGDGPGLSTAYLLFYKEVEDEEDFRNRTLFNGLDDNCNEDSNIDAGDILSGTTNAEQRTPAPQSSSSNADDMGMDDAGDSASDTAYLQRIAENINKTTIFHWLFSLIVLVITPSFAMCFAFANSYYIASFIQIVCAIYAVFEALFLRFPDPSGHENSASRGTAWFLAFFYCFVILLGSLSSGSSIIISSATANKFGKAGGKITIVTYKVTSAMLVILYGMFLSAMLVVPWLRLGAGQKYSQEMYDSTMLTAWGIVNTFTEHRPWEPWSHGDYQHTSMGIIFWACGMLGMYMSRNNKRNYMPALTLMFTGYAMSGHVQKLMISTKVHGFFGWVLIFAGFARIWEISFVLRDERCDKDKIHSFQYLPSFGLILAGVLFMGATEEQLQLVVDMGADHSSYIMVLSSCACLIHLWFLIVFEFYLRLIGYSIYDHNHYNMLGEDDRDLEHSATSGQQSQFEMDDFSDFESDLNRATPSD</sequence>
<feature type="transmembrane region" description="Helical" evidence="7">
    <location>
        <begin position="745"/>
        <end position="767"/>
    </location>
</feature>
<dbReference type="SUPFAM" id="SSF54001">
    <property type="entry name" value="Cysteine proteinases"/>
    <property type="match status" value="1"/>
</dbReference>
<dbReference type="InterPro" id="IPR018200">
    <property type="entry name" value="USP_CS"/>
</dbReference>
<comment type="catalytic activity">
    <reaction evidence="1">
        <text>Thiol-dependent hydrolysis of ester, thioester, amide, peptide and isopeptide bonds formed by the C-terminal Gly of ubiquitin (a 76-residue protein attached to proteins as an intracellular targeting signal).</text>
        <dbReference type="EC" id="3.4.19.12"/>
    </reaction>
</comment>
<keyword evidence="7" id="KW-0472">Membrane</keyword>
<feature type="region of interest" description="Disordered" evidence="6">
    <location>
        <begin position="1"/>
        <end position="49"/>
    </location>
</feature>
<evidence type="ECO:0000256" key="5">
    <source>
        <dbReference type="ARBA" id="ARBA00022801"/>
    </source>
</evidence>
<dbReference type="GO" id="GO:0006508">
    <property type="term" value="P:proteolysis"/>
    <property type="evidence" value="ECO:0007669"/>
    <property type="project" value="UniProtKB-KW"/>
</dbReference>
<feature type="region of interest" description="Disordered" evidence="6">
    <location>
        <begin position="157"/>
        <end position="196"/>
    </location>
</feature>
<dbReference type="PANTHER" id="PTHR31685">
    <property type="entry name" value="INTEGRAL MEMBRANE PROTEIN (AFU_ORTHOLOGUE AFUA_6G12730)-RELATED"/>
    <property type="match status" value="1"/>
</dbReference>
<evidence type="ECO:0000256" key="7">
    <source>
        <dbReference type="SAM" id="Phobius"/>
    </source>
</evidence>
<protein>
    <recommendedName>
        <fullName evidence="3">ubiquitinyl hydrolase 1</fullName>
        <ecNumber evidence="3">3.4.19.12</ecNumber>
    </recommendedName>
</protein>
<feature type="compositionally biased region" description="Basic and acidic residues" evidence="6">
    <location>
        <begin position="1"/>
        <end position="11"/>
    </location>
</feature>
<feature type="transmembrane region" description="Helical" evidence="7">
    <location>
        <begin position="701"/>
        <end position="724"/>
    </location>
</feature>
<dbReference type="GO" id="GO:0004843">
    <property type="term" value="F:cysteine-type deubiquitinase activity"/>
    <property type="evidence" value="ECO:0007669"/>
    <property type="project" value="UniProtKB-EC"/>
</dbReference>
<dbReference type="Proteomes" id="UP000094801">
    <property type="component" value="Unassembled WGS sequence"/>
</dbReference>
<evidence type="ECO:0000313" key="10">
    <source>
        <dbReference type="Proteomes" id="UP000094801"/>
    </source>
</evidence>
<dbReference type="GO" id="GO:0016579">
    <property type="term" value="P:protein deubiquitination"/>
    <property type="evidence" value="ECO:0007669"/>
    <property type="project" value="InterPro"/>
</dbReference>
<dbReference type="OrthoDB" id="27652at2759"/>
<dbReference type="Pfam" id="PF00443">
    <property type="entry name" value="UCH"/>
    <property type="match status" value="1"/>
</dbReference>
<dbReference type="AlphaFoldDB" id="A0A1E4T816"/>